<evidence type="ECO:0000313" key="22">
    <source>
        <dbReference type="Proteomes" id="UP000177953"/>
    </source>
</evidence>
<dbReference type="GO" id="GO:0005524">
    <property type="term" value="F:ATP binding"/>
    <property type="evidence" value="ECO:0007669"/>
    <property type="project" value="UniProtKB-KW"/>
</dbReference>
<feature type="domain" description="Helicase ATP-binding" evidence="19">
    <location>
        <begin position="1"/>
        <end position="154"/>
    </location>
</feature>
<dbReference type="Proteomes" id="UP000177953">
    <property type="component" value="Unassembled WGS sequence"/>
</dbReference>
<dbReference type="PROSITE" id="PS51194">
    <property type="entry name" value="HELICASE_CTER"/>
    <property type="match status" value="1"/>
</dbReference>
<dbReference type="Pfam" id="PF00570">
    <property type="entry name" value="HRDC"/>
    <property type="match status" value="1"/>
</dbReference>
<keyword evidence="7" id="KW-0378">Hydrolase</keyword>
<dbReference type="InterPro" id="IPR014001">
    <property type="entry name" value="Helicase_ATP-bd"/>
</dbReference>
<dbReference type="GO" id="GO:0043590">
    <property type="term" value="C:bacterial nucleoid"/>
    <property type="evidence" value="ECO:0007669"/>
    <property type="project" value="TreeGrafter"/>
</dbReference>
<comment type="cofactor">
    <cofactor evidence="2">
        <name>Zn(2+)</name>
        <dbReference type="ChEBI" id="CHEBI:29105"/>
    </cofactor>
</comment>
<dbReference type="GO" id="GO:0006260">
    <property type="term" value="P:DNA replication"/>
    <property type="evidence" value="ECO:0007669"/>
    <property type="project" value="InterPro"/>
</dbReference>
<dbReference type="InterPro" id="IPR002121">
    <property type="entry name" value="HRDC_dom"/>
</dbReference>
<dbReference type="SUPFAM" id="SSF52540">
    <property type="entry name" value="P-loop containing nucleoside triphosphate hydrolases"/>
    <property type="match status" value="1"/>
</dbReference>
<dbReference type="InterPro" id="IPR006293">
    <property type="entry name" value="DNA_helicase_ATP-dep_RecQ_bac"/>
</dbReference>
<dbReference type="InterPro" id="IPR011545">
    <property type="entry name" value="DEAD/DEAH_box_helicase_dom"/>
</dbReference>
<dbReference type="InterPro" id="IPR004589">
    <property type="entry name" value="DNA_helicase_ATP-dep_RecQ"/>
</dbReference>
<dbReference type="SMART" id="SM00956">
    <property type="entry name" value="RQC"/>
    <property type="match status" value="1"/>
</dbReference>
<evidence type="ECO:0000256" key="17">
    <source>
        <dbReference type="SAM" id="Phobius"/>
    </source>
</evidence>
<keyword evidence="8 21" id="KW-0347">Helicase</keyword>
<dbReference type="GO" id="GO:0006310">
    <property type="term" value="P:DNA recombination"/>
    <property type="evidence" value="ECO:0007669"/>
    <property type="project" value="UniProtKB-UniRule"/>
</dbReference>
<dbReference type="GO" id="GO:0006281">
    <property type="term" value="P:DNA repair"/>
    <property type="evidence" value="ECO:0007669"/>
    <property type="project" value="UniProtKB-KW"/>
</dbReference>
<dbReference type="GO" id="GO:0003677">
    <property type="term" value="F:DNA binding"/>
    <property type="evidence" value="ECO:0007669"/>
    <property type="project" value="UniProtKB-KW"/>
</dbReference>
<dbReference type="CDD" id="cd18794">
    <property type="entry name" value="SF2_C_RecQ"/>
    <property type="match status" value="1"/>
</dbReference>
<keyword evidence="14" id="KW-0413">Isomerase</keyword>
<keyword evidence="17" id="KW-1133">Transmembrane helix</keyword>
<evidence type="ECO:0000313" key="21">
    <source>
        <dbReference type="EMBL" id="OGH69394.1"/>
    </source>
</evidence>
<dbReference type="Gene3D" id="1.10.150.80">
    <property type="entry name" value="HRDC domain"/>
    <property type="match status" value="1"/>
</dbReference>
<dbReference type="CDD" id="cd17920">
    <property type="entry name" value="DEXHc_RecQ"/>
    <property type="match status" value="1"/>
</dbReference>
<evidence type="ECO:0000256" key="11">
    <source>
        <dbReference type="ARBA" id="ARBA00023125"/>
    </source>
</evidence>
<feature type="domain" description="HRDC" evidence="18">
    <location>
        <begin position="476"/>
        <end position="556"/>
    </location>
</feature>
<dbReference type="GO" id="GO:0030894">
    <property type="term" value="C:replisome"/>
    <property type="evidence" value="ECO:0007669"/>
    <property type="project" value="TreeGrafter"/>
</dbReference>
<keyword evidence="12" id="KW-0233">DNA recombination</keyword>
<evidence type="ECO:0000256" key="15">
    <source>
        <dbReference type="ARBA" id="ARBA00034617"/>
    </source>
</evidence>
<comment type="catalytic activity">
    <reaction evidence="15">
        <text>Couples ATP hydrolysis with the unwinding of duplex DNA by translocating in the 3'-5' direction.</text>
        <dbReference type="EC" id="5.6.2.4"/>
    </reaction>
</comment>
<evidence type="ECO:0000256" key="12">
    <source>
        <dbReference type="ARBA" id="ARBA00023172"/>
    </source>
</evidence>
<dbReference type="InterPro" id="IPR036390">
    <property type="entry name" value="WH_DNA-bd_sf"/>
</dbReference>
<dbReference type="EC" id="5.6.2.4" evidence="16"/>
<evidence type="ECO:0000256" key="16">
    <source>
        <dbReference type="NCBIfam" id="TIGR01389"/>
    </source>
</evidence>
<dbReference type="PROSITE" id="PS51192">
    <property type="entry name" value="HELICASE_ATP_BIND_1"/>
    <property type="match status" value="1"/>
</dbReference>
<dbReference type="Gene3D" id="1.10.10.10">
    <property type="entry name" value="Winged helix-like DNA-binding domain superfamily/Winged helix DNA-binding domain"/>
    <property type="match status" value="1"/>
</dbReference>
<dbReference type="SUPFAM" id="SSF46785">
    <property type="entry name" value="Winged helix' DNA-binding domain"/>
    <property type="match status" value="1"/>
</dbReference>
<proteinExistence type="inferred from homology"/>
<protein>
    <recommendedName>
        <fullName evidence="16">DNA helicase RecQ</fullName>
        <ecNumber evidence="16">5.6.2.4</ecNumber>
    </recommendedName>
</protein>
<keyword evidence="17" id="KW-0472">Membrane</keyword>
<keyword evidence="6" id="KW-0227">DNA damage</keyword>
<evidence type="ECO:0000256" key="5">
    <source>
        <dbReference type="ARBA" id="ARBA00022741"/>
    </source>
</evidence>
<dbReference type="Pfam" id="PF16124">
    <property type="entry name" value="RecQ_Zn_bind"/>
    <property type="match status" value="1"/>
</dbReference>
<evidence type="ECO:0000256" key="1">
    <source>
        <dbReference type="ARBA" id="ARBA00001946"/>
    </source>
</evidence>
<dbReference type="PROSITE" id="PS50967">
    <property type="entry name" value="HRDC"/>
    <property type="match status" value="1"/>
</dbReference>
<sequence length="673" mass="75334">GGGKSLCYQIPALLFSGLTIVISPLIALMKDQVDALRMNGIEAAYLNSTSSTEDRSAIYHALEAGRLKLLYVAPERLFSGEHFLTFIKKYPISLFAIDEAHCISSWGHDFRPEYRELARLKREFPGVPTIALTATADQLTADDIVEKLALKNPQTFISSFNRENIYYYIEPKRNMYGRLLDYLRSRRDDAGIIYTLSRQSAENLARDLSSDGFQARPYHAGLPLETRSLHQTLFLRDEIKIIVATIAFGMGINKSNVRFVVHADLPKNIESYYQETGRAGRDGLKSEALLFYSGGDVMKLRKFATIDGNQQQSNIMLRKLAQMADLCEMSVCRRQKILAYFGETMEGDNCKSCDVCLSNYQQFDGTIIAQKALSAVARLGSSHGLTYLIDFLRGSKSEKIKSWHKELKTYGVGADISKDDWFRHIKNLIGRGYLEQSGAEYPVIKLTKKSEAVLGGNEQVMLVEVESKKETGEAELPYEKELFANIKSIRAAIAANEQVPAYIIFSDATLLELATYLPQNIFDLRKISGFGENKTARYGEQFLNAVQTYSTSRNLATRITEKIPKRERKSAPRASATTTTTLELYRDGNSIAKIAIMRDLSPTTIENHLAQCVGTGQIELNEVVSVDKIPRIMEAVEKHGAELLSPLKFALGDGISYAEIKAVLEYRKLSATK</sequence>
<evidence type="ECO:0000256" key="3">
    <source>
        <dbReference type="ARBA" id="ARBA00005446"/>
    </source>
</evidence>
<reference evidence="21 22" key="1">
    <citation type="journal article" date="2016" name="Nat. Commun.">
        <title>Thousands of microbial genomes shed light on interconnected biogeochemical processes in an aquifer system.</title>
        <authorList>
            <person name="Anantharaman K."/>
            <person name="Brown C.T."/>
            <person name="Hug L.A."/>
            <person name="Sharon I."/>
            <person name="Castelle C.J."/>
            <person name="Probst A.J."/>
            <person name="Thomas B.C."/>
            <person name="Singh A."/>
            <person name="Wilkins M.J."/>
            <person name="Karaoz U."/>
            <person name="Brodie E.L."/>
            <person name="Williams K.H."/>
            <person name="Hubbard S.S."/>
            <person name="Banfield J.F."/>
        </authorList>
    </citation>
    <scope>NUCLEOTIDE SEQUENCE [LARGE SCALE GENOMIC DNA]</scope>
</reference>
<dbReference type="AlphaFoldDB" id="A0A1F6MCP7"/>
<dbReference type="Pfam" id="PF00271">
    <property type="entry name" value="Helicase_C"/>
    <property type="match status" value="1"/>
</dbReference>
<dbReference type="FunFam" id="3.40.50.300:FF:001389">
    <property type="entry name" value="ATP-dependent DNA helicase RecQ"/>
    <property type="match status" value="1"/>
</dbReference>
<dbReference type="InterPro" id="IPR027417">
    <property type="entry name" value="P-loop_NTPase"/>
</dbReference>
<comment type="similarity">
    <text evidence="3">Belongs to the helicase family. RecQ subfamily.</text>
</comment>
<dbReference type="InterPro" id="IPR001650">
    <property type="entry name" value="Helicase_C-like"/>
</dbReference>
<evidence type="ECO:0000256" key="7">
    <source>
        <dbReference type="ARBA" id="ARBA00022801"/>
    </source>
</evidence>
<evidence type="ECO:0000256" key="2">
    <source>
        <dbReference type="ARBA" id="ARBA00001947"/>
    </source>
</evidence>
<dbReference type="GO" id="GO:0016787">
    <property type="term" value="F:hydrolase activity"/>
    <property type="evidence" value="ECO:0007669"/>
    <property type="project" value="UniProtKB-KW"/>
</dbReference>
<dbReference type="GO" id="GO:0009432">
    <property type="term" value="P:SOS response"/>
    <property type="evidence" value="ECO:0007669"/>
    <property type="project" value="UniProtKB-UniRule"/>
</dbReference>
<feature type="transmembrane region" description="Helical" evidence="17">
    <location>
        <begin position="12"/>
        <end position="29"/>
    </location>
</feature>
<evidence type="ECO:0000256" key="13">
    <source>
        <dbReference type="ARBA" id="ARBA00023204"/>
    </source>
</evidence>
<dbReference type="Pfam" id="PF00270">
    <property type="entry name" value="DEAD"/>
    <property type="match status" value="1"/>
</dbReference>
<keyword evidence="11" id="KW-0238">DNA-binding</keyword>
<dbReference type="PANTHER" id="PTHR13710:SF105">
    <property type="entry name" value="ATP-DEPENDENT DNA HELICASE Q1"/>
    <property type="match status" value="1"/>
</dbReference>
<dbReference type="SMART" id="SM00487">
    <property type="entry name" value="DEXDc"/>
    <property type="match status" value="1"/>
</dbReference>
<dbReference type="InterPro" id="IPR032284">
    <property type="entry name" value="RecQ_Zn-bd"/>
</dbReference>
<dbReference type="GO" id="GO:0046872">
    <property type="term" value="F:metal ion binding"/>
    <property type="evidence" value="ECO:0007669"/>
    <property type="project" value="UniProtKB-KW"/>
</dbReference>
<evidence type="ECO:0000259" key="20">
    <source>
        <dbReference type="PROSITE" id="PS51194"/>
    </source>
</evidence>
<keyword evidence="17" id="KW-0812">Transmembrane</keyword>
<accession>A0A1F6MCP7</accession>
<name>A0A1F6MCP7_9BACT</name>
<evidence type="ECO:0000256" key="6">
    <source>
        <dbReference type="ARBA" id="ARBA00022763"/>
    </source>
</evidence>
<evidence type="ECO:0000256" key="10">
    <source>
        <dbReference type="ARBA" id="ARBA00022840"/>
    </source>
</evidence>
<dbReference type="InterPro" id="IPR036388">
    <property type="entry name" value="WH-like_DNA-bd_sf"/>
</dbReference>
<dbReference type="InterPro" id="IPR029491">
    <property type="entry name" value="Helicase_HTH"/>
</dbReference>
<dbReference type="SMART" id="SM00341">
    <property type="entry name" value="HRDC"/>
    <property type="match status" value="1"/>
</dbReference>
<evidence type="ECO:0000256" key="9">
    <source>
        <dbReference type="ARBA" id="ARBA00022833"/>
    </source>
</evidence>
<dbReference type="FunFam" id="3.40.50.300:FF:000156">
    <property type="entry name" value="ATP-dependent DNA helicase recQ"/>
    <property type="match status" value="1"/>
</dbReference>
<dbReference type="Pfam" id="PF14493">
    <property type="entry name" value="HTH_40"/>
    <property type="match status" value="1"/>
</dbReference>
<keyword evidence="9" id="KW-0862">Zinc</keyword>
<dbReference type="Gene3D" id="3.40.50.300">
    <property type="entry name" value="P-loop containing nucleotide triphosphate hydrolases"/>
    <property type="match status" value="2"/>
</dbReference>
<feature type="domain" description="Helicase C-terminal" evidence="20">
    <location>
        <begin position="175"/>
        <end position="321"/>
    </location>
</feature>
<dbReference type="InterPro" id="IPR018982">
    <property type="entry name" value="RQC_domain"/>
</dbReference>
<keyword evidence="4" id="KW-0479">Metal-binding</keyword>
<evidence type="ECO:0000256" key="4">
    <source>
        <dbReference type="ARBA" id="ARBA00022723"/>
    </source>
</evidence>
<keyword evidence="10" id="KW-0067">ATP-binding</keyword>
<dbReference type="GO" id="GO:0043138">
    <property type="term" value="F:3'-5' DNA helicase activity"/>
    <property type="evidence" value="ECO:0007669"/>
    <property type="project" value="UniProtKB-EC"/>
</dbReference>
<evidence type="ECO:0000256" key="8">
    <source>
        <dbReference type="ARBA" id="ARBA00022806"/>
    </source>
</evidence>
<dbReference type="GO" id="GO:0005737">
    <property type="term" value="C:cytoplasm"/>
    <property type="evidence" value="ECO:0007669"/>
    <property type="project" value="TreeGrafter"/>
</dbReference>
<organism evidence="21 22">
    <name type="scientific">Candidatus Magasanikbacteria bacterium RIFCSPHIGHO2_01_FULL_47_8</name>
    <dbReference type="NCBI Taxonomy" id="1798673"/>
    <lineage>
        <taxon>Bacteria</taxon>
        <taxon>Candidatus Magasanikiibacteriota</taxon>
    </lineage>
</organism>
<dbReference type="InterPro" id="IPR044876">
    <property type="entry name" value="HRDC_dom_sf"/>
</dbReference>
<dbReference type="GO" id="GO:0009378">
    <property type="term" value="F:four-way junction helicase activity"/>
    <property type="evidence" value="ECO:0007669"/>
    <property type="project" value="TreeGrafter"/>
</dbReference>
<dbReference type="InterPro" id="IPR010997">
    <property type="entry name" value="HRDC-like_sf"/>
</dbReference>
<evidence type="ECO:0000259" key="19">
    <source>
        <dbReference type="PROSITE" id="PS51192"/>
    </source>
</evidence>
<dbReference type="SMART" id="SM00490">
    <property type="entry name" value="HELICc"/>
    <property type="match status" value="1"/>
</dbReference>
<gene>
    <name evidence="21" type="ORF">A2754_00265</name>
</gene>
<comment type="cofactor">
    <cofactor evidence="1">
        <name>Mg(2+)</name>
        <dbReference type="ChEBI" id="CHEBI:18420"/>
    </cofactor>
</comment>
<evidence type="ECO:0000256" key="14">
    <source>
        <dbReference type="ARBA" id="ARBA00023235"/>
    </source>
</evidence>
<dbReference type="Pfam" id="PF09382">
    <property type="entry name" value="RQC"/>
    <property type="match status" value="1"/>
</dbReference>
<dbReference type="NCBIfam" id="TIGR01389">
    <property type="entry name" value="recQ"/>
    <property type="match status" value="1"/>
</dbReference>
<dbReference type="PANTHER" id="PTHR13710">
    <property type="entry name" value="DNA HELICASE RECQ FAMILY MEMBER"/>
    <property type="match status" value="1"/>
</dbReference>
<evidence type="ECO:0000259" key="18">
    <source>
        <dbReference type="PROSITE" id="PS50967"/>
    </source>
</evidence>
<comment type="caution">
    <text evidence="21">The sequence shown here is derived from an EMBL/GenBank/DDBJ whole genome shotgun (WGS) entry which is preliminary data.</text>
</comment>
<keyword evidence="5" id="KW-0547">Nucleotide-binding</keyword>
<keyword evidence="13" id="KW-0234">DNA repair</keyword>
<feature type="non-terminal residue" evidence="21">
    <location>
        <position position="1"/>
    </location>
</feature>
<dbReference type="EMBL" id="MFPU01000048">
    <property type="protein sequence ID" value="OGH69394.1"/>
    <property type="molecule type" value="Genomic_DNA"/>
</dbReference>
<dbReference type="NCBIfam" id="TIGR00614">
    <property type="entry name" value="recQ_fam"/>
    <property type="match status" value="1"/>
</dbReference>
<dbReference type="SUPFAM" id="SSF47819">
    <property type="entry name" value="HRDC-like"/>
    <property type="match status" value="1"/>
</dbReference>